<dbReference type="EMBL" id="MGDI01000036">
    <property type="protein sequence ID" value="OGL51884.1"/>
    <property type="molecule type" value="Genomic_DNA"/>
</dbReference>
<evidence type="ECO:0000313" key="7">
    <source>
        <dbReference type="Proteomes" id="UP000178082"/>
    </source>
</evidence>
<dbReference type="Gene3D" id="2.40.50.100">
    <property type="match status" value="1"/>
</dbReference>
<keyword evidence="3" id="KW-0472">Membrane</keyword>
<dbReference type="GO" id="GO:0030313">
    <property type="term" value="C:cell envelope"/>
    <property type="evidence" value="ECO:0007669"/>
    <property type="project" value="UniProtKB-SubCell"/>
</dbReference>
<proteinExistence type="predicted"/>
<dbReference type="Gene3D" id="1.10.287.470">
    <property type="entry name" value="Helix hairpin bin"/>
    <property type="match status" value="1"/>
</dbReference>
<comment type="caution">
    <text evidence="6">The sequence shown here is derived from an EMBL/GenBank/DDBJ whole genome shotgun (WGS) entry which is preliminary data.</text>
</comment>
<accession>A0A1F7SF65</accession>
<evidence type="ECO:0000256" key="2">
    <source>
        <dbReference type="SAM" id="Coils"/>
    </source>
</evidence>
<dbReference type="Pfam" id="PF25963">
    <property type="entry name" value="Beta-barrel_AAEA"/>
    <property type="match status" value="1"/>
</dbReference>
<dbReference type="InterPro" id="IPR050739">
    <property type="entry name" value="MFP"/>
</dbReference>
<dbReference type="GO" id="GO:0015562">
    <property type="term" value="F:efflux transmembrane transporter activity"/>
    <property type="evidence" value="ECO:0007669"/>
    <property type="project" value="InterPro"/>
</dbReference>
<feature type="transmembrane region" description="Helical" evidence="3">
    <location>
        <begin position="32"/>
        <end position="52"/>
    </location>
</feature>
<reference evidence="6 7" key="1">
    <citation type="journal article" date="2016" name="Nat. Commun.">
        <title>Thousands of microbial genomes shed light on interconnected biogeochemical processes in an aquifer system.</title>
        <authorList>
            <person name="Anantharaman K."/>
            <person name="Brown C.T."/>
            <person name="Hug L.A."/>
            <person name="Sharon I."/>
            <person name="Castelle C.J."/>
            <person name="Probst A.J."/>
            <person name="Thomas B.C."/>
            <person name="Singh A."/>
            <person name="Wilkins M.J."/>
            <person name="Karaoz U."/>
            <person name="Brodie E.L."/>
            <person name="Williams K.H."/>
            <person name="Hubbard S.S."/>
            <person name="Banfield J.F."/>
        </authorList>
    </citation>
    <scope>NUCLEOTIDE SEQUENCE [LARGE SCALE GENOMIC DNA]</scope>
</reference>
<organism evidence="6 7">
    <name type="scientific">Candidatus Schekmanbacteria bacterium RIFCSPLOWO2_12_FULL_38_15</name>
    <dbReference type="NCBI Taxonomy" id="1817883"/>
    <lineage>
        <taxon>Bacteria</taxon>
        <taxon>Candidatus Schekmaniibacteriota</taxon>
    </lineage>
</organism>
<dbReference type="AlphaFoldDB" id="A0A1F7SF65"/>
<feature type="domain" description="p-hydroxybenzoic acid efflux pump subunit AaeA-like beta-barrel" evidence="5">
    <location>
        <begin position="260"/>
        <end position="351"/>
    </location>
</feature>
<dbReference type="SUPFAM" id="SSF111369">
    <property type="entry name" value="HlyD-like secretion proteins"/>
    <property type="match status" value="3"/>
</dbReference>
<dbReference type="Gene3D" id="2.40.30.170">
    <property type="match status" value="1"/>
</dbReference>
<keyword evidence="3" id="KW-1133">Transmembrane helix</keyword>
<evidence type="ECO:0000256" key="1">
    <source>
        <dbReference type="ARBA" id="ARBA00004196"/>
    </source>
</evidence>
<dbReference type="InterPro" id="IPR058634">
    <property type="entry name" value="AaeA-lik-b-barrel"/>
</dbReference>
<dbReference type="PANTHER" id="PTHR30386:SF19">
    <property type="entry name" value="MULTIDRUG EXPORT PROTEIN EMRA-RELATED"/>
    <property type="match status" value="1"/>
</dbReference>
<comment type="subcellular location">
    <subcellularLocation>
        <location evidence="1">Cell envelope</location>
    </subcellularLocation>
</comment>
<evidence type="ECO:0000259" key="5">
    <source>
        <dbReference type="Pfam" id="PF25963"/>
    </source>
</evidence>
<gene>
    <name evidence="6" type="ORF">A3G31_05740</name>
</gene>
<keyword evidence="3" id="KW-0812">Transmembrane</keyword>
<evidence type="ECO:0000313" key="6">
    <source>
        <dbReference type="EMBL" id="OGL51884.1"/>
    </source>
</evidence>
<evidence type="ECO:0008006" key="8">
    <source>
        <dbReference type="Google" id="ProtNLM"/>
    </source>
</evidence>
<evidence type="ECO:0000256" key="3">
    <source>
        <dbReference type="SAM" id="Phobius"/>
    </source>
</evidence>
<evidence type="ECO:0000259" key="4">
    <source>
        <dbReference type="Pfam" id="PF25917"/>
    </source>
</evidence>
<dbReference type="STRING" id="1817883.A3G31_05740"/>
<dbReference type="Pfam" id="PF25917">
    <property type="entry name" value="BSH_RND"/>
    <property type="match status" value="1"/>
</dbReference>
<dbReference type="PANTHER" id="PTHR30386">
    <property type="entry name" value="MEMBRANE FUSION SUBUNIT OF EMRAB-TOLC MULTIDRUG EFFLUX PUMP"/>
    <property type="match status" value="1"/>
</dbReference>
<sequence>MVNGGSNMTEDFAAYGQKSPVQKNNNTRNRMAGIIVLIIICIIGGTAAYFYWKYLSSNIITDNAYVKGHMHMVSSRIDGTVKEVYIKENMKVKIGDLLVKIDPSDFEAAVEKAKASLELAKQEVKRRYAAVEAAKANVELSRANLELSKITLERAKLLFEKGVAPKEKYDEALTNYRVASAKLKADEEDLKEKQAVVSPENDEALIREKAAQLSQEELNLEYTSIYSPADGFITKKNVEVGNRVSEGQPLFAIVPLDDIWIEANFKETQIQKIKPGMKAKIEVDTFSGKKFSGYVESIMAGTGGAFSILPPENATGNWVKVVQRIPVKIVFDKGQHPNNIFRVGMSCVVSIPLE</sequence>
<feature type="coiled-coil region" evidence="2">
    <location>
        <begin position="114"/>
        <end position="153"/>
    </location>
</feature>
<dbReference type="Proteomes" id="UP000178082">
    <property type="component" value="Unassembled WGS sequence"/>
</dbReference>
<name>A0A1F7SF65_9BACT</name>
<protein>
    <recommendedName>
        <fullName evidence="8">RND efflux pump membrane fusion protein barrel-sandwich domain-containing protein</fullName>
    </recommendedName>
</protein>
<feature type="domain" description="Multidrug resistance protein MdtA-like barrel-sandwich hybrid" evidence="4">
    <location>
        <begin position="73"/>
        <end position="254"/>
    </location>
</feature>
<dbReference type="InterPro" id="IPR058625">
    <property type="entry name" value="MdtA-like_BSH"/>
</dbReference>
<keyword evidence="2" id="KW-0175">Coiled coil</keyword>